<dbReference type="AlphaFoldDB" id="A0A074M018"/>
<reference evidence="1 2" key="1">
    <citation type="submission" date="2014-04" db="EMBL/GenBank/DDBJ databases">
        <title>A comprehensive comparison of genomes of Erythrobacter spp. strains.</title>
        <authorList>
            <person name="Zheng Q."/>
        </authorList>
    </citation>
    <scope>NUCLEOTIDE SEQUENCE [LARGE SCALE GENOMIC DNA]</scope>
    <source>
        <strain evidence="1 2">DSM 6997</strain>
    </source>
</reference>
<proteinExistence type="predicted"/>
<dbReference type="OrthoDB" id="7391183at2"/>
<keyword evidence="1" id="KW-0808">Transferase</keyword>
<dbReference type="STRING" id="1044.EH31_06365"/>
<protein>
    <submittedName>
        <fullName evidence="1">Ribose-phosphate pyrophosphokinase</fullName>
    </submittedName>
</protein>
<keyword evidence="2" id="KW-1185">Reference proteome</keyword>
<evidence type="ECO:0000313" key="1">
    <source>
        <dbReference type="EMBL" id="KEO87776.1"/>
    </source>
</evidence>
<dbReference type="EMBL" id="JMIW01000010">
    <property type="protein sequence ID" value="KEO87776.1"/>
    <property type="molecule type" value="Genomic_DNA"/>
</dbReference>
<name>A0A074M018_ERYLO</name>
<sequence length="123" mass="14058">MFDRAEVREILIGAARAGNALTYSQMLQLLGYRFTRPKMRALCAVLDTIDQDGRLDGEPDLAVLVVRQSDGLPGQGWFVNRSHLAEEMAKETGLAWPLDWEGAEAKAYVRFHQKRAFDYWQDR</sequence>
<dbReference type="RefSeq" id="WP_034962400.1">
    <property type="nucleotide sequence ID" value="NZ_JMIW01000010.1"/>
</dbReference>
<accession>A0A074M018</accession>
<keyword evidence="1" id="KW-0418">Kinase</keyword>
<evidence type="ECO:0000313" key="2">
    <source>
        <dbReference type="Proteomes" id="UP000027647"/>
    </source>
</evidence>
<organism evidence="1 2">
    <name type="scientific">Erythrobacter longus</name>
    <dbReference type="NCBI Taxonomy" id="1044"/>
    <lineage>
        <taxon>Bacteria</taxon>
        <taxon>Pseudomonadati</taxon>
        <taxon>Pseudomonadota</taxon>
        <taxon>Alphaproteobacteria</taxon>
        <taxon>Sphingomonadales</taxon>
        <taxon>Erythrobacteraceae</taxon>
        <taxon>Erythrobacter/Porphyrobacter group</taxon>
        <taxon>Erythrobacter</taxon>
    </lineage>
</organism>
<dbReference type="eggNOG" id="ENOG5032Z7N">
    <property type="taxonomic scope" value="Bacteria"/>
</dbReference>
<comment type="caution">
    <text evidence="1">The sequence shown here is derived from an EMBL/GenBank/DDBJ whole genome shotgun (WGS) entry which is preliminary data.</text>
</comment>
<dbReference type="Proteomes" id="UP000027647">
    <property type="component" value="Unassembled WGS sequence"/>
</dbReference>
<gene>
    <name evidence="1" type="ORF">EH31_06365</name>
</gene>
<dbReference type="GO" id="GO:0016301">
    <property type="term" value="F:kinase activity"/>
    <property type="evidence" value="ECO:0007669"/>
    <property type="project" value="UniProtKB-KW"/>
</dbReference>